<proteinExistence type="predicted"/>
<feature type="compositionally biased region" description="Polar residues" evidence="1">
    <location>
        <begin position="1"/>
        <end position="14"/>
    </location>
</feature>
<dbReference type="Proteomes" id="UP000799421">
    <property type="component" value="Unassembled WGS sequence"/>
</dbReference>
<protein>
    <submittedName>
        <fullName evidence="2">Uncharacterized protein</fullName>
    </submittedName>
</protein>
<feature type="compositionally biased region" description="Polar residues" evidence="1">
    <location>
        <begin position="24"/>
        <end position="36"/>
    </location>
</feature>
<feature type="compositionally biased region" description="Polar residues" evidence="1">
    <location>
        <begin position="230"/>
        <end position="262"/>
    </location>
</feature>
<dbReference type="EMBL" id="MU006014">
    <property type="protein sequence ID" value="KAF2858255.1"/>
    <property type="molecule type" value="Genomic_DNA"/>
</dbReference>
<sequence length="587" mass="65053">MWSNQEYNLSSSGRDFQREHGLASSLQPNLTQQPDSNLALSMTPWTEFDSSASFDPILNHHGQSASAFSPLNQLDQPASAYVTPPRVSTWSTNMPTDTSANRDLVYALDLPDHSGQVSLIPANFNMQSCSLVNGIAGLSPSPIYLSDQPPQISDTRFHGSSAYPNMGTDPAMDGGTGPLLGPIHSSGQPLLIPSHVTQSSSLNPSLPFFSTTPDDIAQSHQLPSAQSFLTTKNGYSRSPQPPNDLSQGNGVPQPFSQAPTTPEDNKDNFEDLLHNPYIKWIVQDLMRNPSLNSLDAIIFFREIGPWVPNPRWMDRARFMMQVLETSVGQPYSIEDLERVHQLSFYVRGLHVCITYVFDRQPNLVKAPQFRFIWETAASLATLKFDTDLNRPPNLTSQINSSQRPLSSFNSQLPPYTQTNLNPQLHSSFSIFTEPFSASDSNHPYEGQDISSLTEDADAGTRENGNNDDSGEIPSLSALFTSMLNYMVVRHNLTSERDCQLLESAIPWNPTPDWIAPAMQAMELHYVSKGYPYDPENLKMLHSMSRTYVNLRKCLELAISRHGSIMFTPSFAILLKLAGEVLANGQDG</sequence>
<evidence type="ECO:0000256" key="1">
    <source>
        <dbReference type="SAM" id="MobiDB-lite"/>
    </source>
</evidence>
<feature type="region of interest" description="Disordered" evidence="1">
    <location>
        <begin position="1"/>
        <end position="36"/>
    </location>
</feature>
<feature type="region of interest" description="Disordered" evidence="1">
    <location>
        <begin position="167"/>
        <end position="198"/>
    </location>
</feature>
<keyword evidence="3" id="KW-1185">Reference proteome</keyword>
<reference evidence="2" key="1">
    <citation type="journal article" date="2020" name="Stud. Mycol.">
        <title>101 Dothideomycetes genomes: a test case for predicting lifestyles and emergence of pathogens.</title>
        <authorList>
            <person name="Haridas S."/>
            <person name="Albert R."/>
            <person name="Binder M."/>
            <person name="Bloem J."/>
            <person name="Labutti K."/>
            <person name="Salamov A."/>
            <person name="Andreopoulos B."/>
            <person name="Baker S."/>
            <person name="Barry K."/>
            <person name="Bills G."/>
            <person name="Bluhm B."/>
            <person name="Cannon C."/>
            <person name="Castanera R."/>
            <person name="Culley D."/>
            <person name="Daum C."/>
            <person name="Ezra D."/>
            <person name="Gonzalez J."/>
            <person name="Henrissat B."/>
            <person name="Kuo A."/>
            <person name="Liang C."/>
            <person name="Lipzen A."/>
            <person name="Lutzoni F."/>
            <person name="Magnuson J."/>
            <person name="Mondo S."/>
            <person name="Nolan M."/>
            <person name="Ohm R."/>
            <person name="Pangilinan J."/>
            <person name="Park H.-J."/>
            <person name="Ramirez L."/>
            <person name="Alfaro M."/>
            <person name="Sun H."/>
            <person name="Tritt A."/>
            <person name="Yoshinaga Y."/>
            <person name="Zwiers L.-H."/>
            <person name="Turgeon B."/>
            <person name="Goodwin S."/>
            <person name="Spatafora J."/>
            <person name="Crous P."/>
            <person name="Grigoriev I."/>
        </authorList>
    </citation>
    <scope>NUCLEOTIDE SEQUENCE</scope>
    <source>
        <strain evidence="2">CBS 480.64</strain>
    </source>
</reference>
<dbReference type="AlphaFoldDB" id="A0A6A7BU71"/>
<gene>
    <name evidence="2" type="ORF">K470DRAFT_266204</name>
</gene>
<name>A0A6A7BU71_9PEZI</name>
<evidence type="ECO:0000313" key="2">
    <source>
        <dbReference type="EMBL" id="KAF2858255.1"/>
    </source>
</evidence>
<evidence type="ECO:0000313" key="3">
    <source>
        <dbReference type="Proteomes" id="UP000799421"/>
    </source>
</evidence>
<feature type="region of interest" description="Disordered" evidence="1">
    <location>
        <begin position="230"/>
        <end position="268"/>
    </location>
</feature>
<organism evidence="2 3">
    <name type="scientific">Piedraia hortae CBS 480.64</name>
    <dbReference type="NCBI Taxonomy" id="1314780"/>
    <lineage>
        <taxon>Eukaryota</taxon>
        <taxon>Fungi</taxon>
        <taxon>Dikarya</taxon>
        <taxon>Ascomycota</taxon>
        <taxon>Pezizomycotina</taxon>
        <taxon>Dothideomycetes</taxon>
        <taxon>Dothideomycetidae</taxon>
        <taxon>Capnodiales</taxon>
        <taxon>Piedraiaceae</taxon>
        <taxon>Piedraia</taxon>
    </lineage>
</organism>
<accession>A0A6A7BU71</accession>